<dbReference type="PANTHER" id="PTHR47074">
    <property type="entry name" value="BNAC02G40300D PROTEIN"/>
    <property type="match status" value="1"/>
</dbReference>
<dbReference type="EMBL" id="CM001219">
    <property type="protein sequence ID" value="KEH33174.1"/>
    <property type="molecule type" value="Genomic_DNA"/>
</dbReference>
<reference evidence="2" key="3">
    <citation type="submission" date="2015-04" db="UniProtKB">
        <authorList>
            <consortium name="EnsemblPlants"/>
        </authorList>
    </citation>
    <scope>IDENTIFICATION</scope>
    <source>
        <strain evidence="2">cv. Jemalong A17</strain>
    </source>
</reference>
<protein>
    <recommendedName>
        <fullName evidence="4">RNase H type-1 domain-containing protein</fullName>
    </recommendedName>
</protein>
<dbReference type="Proteomes" id="UP000002051">
    <property type="component" value="Chromosome 3"/>
</dbReference>
<accession>A0A072UTJ3</accession>
<evidence type="ECO:0000313" key="1">
    <source>
        <dbReference type="EMBL" id="KEH33174.1"/>
    </source>
</evidence>
<dbReference type="HOGENOM" id="CLU_2834952_0_0_1"/>
<reference evidence="1 3" key="1">
    <citation type="journal article" date="2011" name="Nature">
        <title>The Medicago genome provides insight into the evolution of rhizobial symbioses.</title>
        <authorList>
            <person name="Young N.D."/>
            <person name="Debelle F."/>
            <person name="Oldroyd G.E."/>
            <person name="Geurts R."/>
            <person name="Cannon S.B."/>
            <person name="Udvardi M.K."/>
            <person name="Benedito V.A."/>
            <person name="Mayer K.F."/>
            <person name="Gouzy J."/>
            <person name="Schoof H."/>
            <person name="Van de Peer Y."/>
            <person name="Proost S."/>
            <person name="Cook D.R."/>
            <person name="Meyers B.C."/>
            <person name="Spannagl M."/>
            <person name="Cheung F."/>
            <person name="De Mita S."/>
            <person name="Krishnakumar V."/>
            <person name="Gundlach H."/>
            <person name="Zhou S."/>
            <person name="Mudge J."/>
            <person name="Bharti A.K."/>
            <person name="Murray J.D."/>
            <person name="Naoumkina M.A."/>
            <person name="Rosen B."/>
            <person name="Silverstein K.A."/>
            <person name="Tang H."/>
            <person name="Rombauts S."/>
            <person name="Zhao P.X."/>
            <person name="Zhou P."/>
            <person name="Barbe V."/>
            <person name="Bardou P."/>
            <person name="Bechner M."/>
            <person name="Bellec A."/>
            <person name="Berger A."/>
            <person name="Berges H."/>
            <person name="Bidwell S."/>
            <person name="Bisseling T."/>
            <person name="Choisne N."/>
            <person name="Couloux A."/>
            <person name="Denny R."/>
            <person name="Deshpande S."/>
            <person name="Dai X."/>
            <person name="Doyle J.J."/>
            <person name="Dudez A.M."/>
            <person name="Farmer A.D."/>
            <person name="Fouteau S."/>
            <person name="Franken C."/>
            <person name="Gibelin C."/>
            <person name="Gish J."/>
            <person name="Goldstein S."/>
            <person name="Gonzalez A.J."/>
            <person name="Green P.J."/>
            <person name="Hallab A."/>
            <person name="Hartog M."/>
            <person name="Hua A."/>
            <person name="Humphray S.J."/>
            <person name="Jeong D.H."/>
            <person name="Jing Y."/>
            <person name="Jocker A."/>
            <person name="Kenton S.M."/>
            <person name="Kim D.J."/>
            <person name="Klee K."/>
            <person name="Lai H."/>
            <person name="Lang C."/>
            <person name="Lin S."/>
            <person name="Macmil S.L."/>
            <person name="Magdelenat G."/>
            <person name="Matthews L."/>
            <person name="McCorrison J."/>
            <person name="Monaghan E.L."/>
            <person name="Mun J.H."/>
            <person name="Najar F.Z."/>
            <person name="Nicholson C."/>
            <person name="Noirot C."/>
            <person name="O'Bleness M."/>
            <person name="Paule C.R."/>
            <person name="Poulain J."/>
            <person name="Prion F."/>
            <person name="Qin B."/>
            <person name="Qu C."/>
            <person name="Retzel E.F."/>
            <person name="Riddle C."/>
            <person name="Sallet E."/>
            <person name="Samain S."/>
            <person name="Samson N."/>
            <person name="Sanders I."/>
            <person name="Saurat O."/>
            <person name="Scarpelli C."/>
            <person name="Schiex T."/>
            <person name="Segurens B."/>
            <person name="Severin A.J."/>
            <person name="Sherrier D.J."/>
            <person name="Shi R."/>
            <person name="Sims S."/>
            <person name="Singer S.R."/>
            <person name="Sinharoy S."/>
            <person name="Sterck L."/>
            <person name="Viollet A."/>
            <person name="Wang B.B."/>
            <person name="Wang K."/>
            <person name="Wang M."/>
            <person name="Wang X."/>
            <person name="Warfsmann J."/>
            <person name="Weissenbach J."/>
            <person name="White D.D."/>
            <person name="White J.D."/>
            <person name="Wiley G.B."/>
            <person name="Wincker P."/>
            <person name="Xing Y."/>
            <person name="Yang L."/>
            <person name="Yao Z."/>
            <person name="Ying F."/>
            <person name="Zhai J."/>
            <person name="Zhou L."/>
            <person name="Zuber A."/>
            <person name="Denarie J."/>
            <person name="Dixon R.A."/>
            <person name="May G.D."/>
            <person name="Schwartz D.C."/>
            <person name="Rogers J."/>
            <person name="Quetier F."/>
            <person name="Town C.D."/>
            <person name="Roe B.A."/>
        </authorList>
    </citation>
    <scope>NUCLEOTIDE SEQUENCE [LARGE SCALE GENOMIC DNA]</scope>
    <source>
        <strain evidence="1">A17</strain>
        <strain evidence="2 3">cv. Jemalong A17</strain>
    </source>
</reference>
<dbReference type="EnsemblPlants" id="KEH33174">
    <property type="protein sequence ID" value="KEH33174"/>
    <property type="gene ID" value="MTR_3g026270"/>
</dbReference>
<organism evidence="1 3">
    <name type="scientific">Medicago truncatula</name>
    <name type="common">Barrel medic</name>
    <name type="synonym">Medicago tribuloides</name>
    <dbReference type="NCBI Taxonomy" id="3880"/>
    <lineage>
        <taxon>Eukaryota</taxon>
        <taxon>Viridiplantae</taxon>
        <taxon>Streptophyta</taxon>
        <taxon>Embryophyta</taxon>
        <taxon>Tracheophyta</taxon>
        <taxon>Spermatophyta</taxon>
        <taxon>Magnoliopsida</taxon>
        <taxon>eudicotyledons</taxon>
        <taxon>Gunneridae</taxon>
        <taxon>Pentapetalae</taxon>
        <taxon>rosids</taxon>
        <taxon>fabids</taxon>
        <taxon>Fabales</taxon>
        <taxon>Fabaceae</taxon>
        <taxon>Papilionoideae</taxon>
        <taxon>50 kb inversion clade</taxon>
        <taxon>NPAAA clade</taxon>
        <taxon>Hologalegina</taxon>
        <taxon>IRL clade</taxon>
        <taxon>Trifolieae</taxon>
        <taxon>Medicago</taxon>
    </lineage>
</organism>
<name>A0A072UTJ3_MEDTR</name>
<dbReference type="AlphaFoldDB" id="A0A072UTJ3"/>
<keyword evidence="3" id="KW-1185">Reference proteome</keyword>
<gene>
    <name evidence="1" type="ordered locus">MTR_3g026270</name>
</gene>
<evidence type="ECO:0000313" key="2">
    <source>
        <dbReference type="EnsemblPlants" id="KEH33174"/>
    </source>
</evidence>
<dbReference type="PANTHER" id="PTHR47074:SF48">
    <property type="entry name" value="POLYNUCLEOTIDYL TRANSFERASE, RIBONUCLEASE H-LIKE SUPERFAMILY PROTEIN"/>
    <property type="match status" value="1"/>
</dbReference>
<evidence type="ECO:0008006" key="4">
    <source>
        <dbReference type="Google" id="ProtNLM"/>
    </source>
</evidence>
<dbReference type="InterPro" id="IPR052929">
    <property type="entry name" value="RNase_H-like_EbsB-rel"/>
</dbReference>
<evidence type="ECO:0000313" key="3">
    <source>
        <dbReference type="Proteomes" id="UP000002051"/>
    </source>
</evidence>
<sequence length="66" mass="7760">MYIRDEHGTFVLAKIDWVSPICEVHIGEALGLISSLEWVHELNMGPIDLEMDAREWWWIVFFILST</sequence>
<reference evidence="1 3" key="2">
    <citation type="journal article" date="2014" name="BMC Genomics">
        <title>An improved genome release (version Mt4.0) for the model legume Medicago truncatula.</title>
        <authorList>
            <person name="Tang H."/>
            <person name="Krishnakumar V."/>
            <person name="Bidwell S."/>
            <person name="Rosen B."/>
            <person name="Chan A."/>
            <person name="Zhou S."/>
            <person name="Gentzbittel L."/>
            <person name="Childs K.L."/>
            <person name="Yandell M."/>
            <person name="Gundlach H."/>
            <person name="Mayer K.F."/>
            <person name="Schwartz D.C."/>
            <person name="Town C.D."/>
        </authorList>
    </citation>
    <scope>GENOME REANNOTATION</scope>
    <source>
        <strain evidence="1">A17</strain>
        <strain evidence="2 3">cv. Jemalong A17</strain>
    </source>
</reference>
<proteinExistence type="predicted"/>